<accession>A0A255EC23</accession>
<protein>
    <submittedName>
        <fullName evidence="1">Uncharacterized protein</fullName>
    </submittedName>
</protein>
<dbReference type="Proteomes" id="UP000216533">
    <property type="component" value="Unassembled WGS sequence"/>
</dbReference>
<evidence type="ECO:0000313" key="2">
    <source>
        <dbReference type="Proteomes" id="UP000216533"/>
    </source>
</evidence>
<organism evidence="1 2">
    <name type="scientific">Parenemella sanctibonifatiensis</name>
    <dbReference type="NCBI Taxonomy" id="2016505"/>
    <lineage>
        <taxon>Bacteria</taxon>
        <taxon>Bacillati</taxon>
        <taxon>Actinomycetota</taxon>
        <taxon>Actinomycetes</taxon>
        <taxon>Propionibacteriales</taxon>
        <taxon>Propionibacteriaceae</taxon>
        <taxon>Parenemella</taxon>
    </lineage>
</organism>
<comment type="caution">
    <text evidence="1">The sequence shown here is derived from an EMBL/GenBank/DDBJ whole genome shotgun (WGS) entry which is preliminary data.</text>
</comment>
<dbReference type="AlphaFoldDB" id="A0A255EC23"/>
<proteinExistence type="predicted"/>
<evidence type="ECO:0000313" key="1">
    <source>
        <dbReference type="EMBL" id="OYN88471.1"/>
    </source>
</evidence>
<sequence>MAMVEWTRLSGDQVEELVAILLCRKHPEAVRVRPSTGDGGIDLLVPTAAGGSEVYQVKRFSSNLTASQKSQIRESLRRLERHSIDHTVTVSAWHLTLPLDPTKENLHWLSETTKCLPYPCDWRGLSFIDGLAAEFPDVVDYYIRDGRQRLEAVVGQLTSAMGMNPKDGDGLLSPSQLRDYLQSLSPVLDTDPHFRYEVSLGPERSEIPPEPELILTTMQRVGDGTGNAVTVRVFPRFAAALDFRPIPIDVAIRVEPGSQLQDDLASFIKYGTSVLAPVGTVDVRMELPGGLGGNASNAGLRIEPSSRPEPSQVLRMAAVDPGDCLIESVLIDMQPATFGIDGTGAARSGAERCGNFRVQLLSDRASKTMNLTISDIDVAGNAPHDVVPALRFLNALRPPNRIAIVAQRGPIGSSMALPDDFALPDGDLLQLLAGAAASLATLQEHTTEQLAMPSSVSALDAANWSAAEQLLLGEVVELKTTEFRACLHPGVSPPSGQSAIAFYSEFAVTVGATEVPIGTLLAHCLVADVDPTSVKPHHDHIDCKFRPADDARVTARLVRSAGPRYLADSPMA</sequence>
<dbReference type="EMBL" id="NMVI01000012">
    <property type="protein sequence ID" value="OYN88471.1"/>
    <property type="molecule type" value="Genomic_DNA"/>
</dbReference>
<reference evidence="1 2" key="1">
    <citation type="submission" date="2017-07" db="EMBL/GenBank/DDBJ databases">
        <title>Draft whole genome sequences of clinical Proprionibacteriaceae strains.</title>
        <authorList>
            <person name="Bernier A.-M."/>
            <person name="Bernard K."/>
            <person name="Domingo M.-C."/>
        </authorList>
    </citation>
    <scope>NUCLEOTIDE SEQUENCE [LARGE SCALE GENOMIC DNA]</scope>
    <source>
        <strain evidence="1 2">NML 160184</strain>
    </source>
</reference>
<name>A0A255EC23_9ACTN</name>
<gene>
    <name evidence="1" type="ORF">CGZ92_04335</name>
</gene>
<dbReference type="RefSeq" id="WP_094450163.1">
    <property type="nucleotide sequence ID" value="NZ_NMVI01000012.1"/>
</dbReference>